<evidence type="ECO:0000256" key="2">
    <source>
        <dbReference type="ARBA" id="ARBA00022723"/>
    </source>
</evidence>
<dbReference type="SUPFAM" id="SSF50249">
    <property type="entry name" value="Nucleic acid-binding proteins"/>
    <property type="match status" value="4"/>
</dbReference>
<evidence type="ECO:0000256" key="1">
    <source>
        <dbReference type="ARBA" id="ARBA00022485"/>
    </source>
</evidence>
<dbReference type="GO" id="GO:0016114">
    <property type="term" value="P:terpenoid biosynthetic process"/>
    <property type="evidence" value="ECO:0007669"/>
    <property type="project" value="UniProtKB-UniRule"/>
</dbReference>
<keyword evidence="6" id="KW-0414">Isoprene biosynthesis</keyword>
<dbReference type="OrthoDB" id="9804077at2"/>
<dbReference type="HAMAP" id="MF_00191">
    <property type="entry name" value="IspH"/>
    <property type="match status" value="1"/>
</dbReference>
<dbReference type="Gene3D" id="3.40.1010.20">
    <property type="entry name" value="4-hydroxy-3-methylbut-2-enyl diphosphate reductase, catalytic domain"/>
    <property type="match status" value="2"/>
</dbReference>
<feature type="domain" description="S1 motif" evidence="7">
    <location>
        <begin position="564"/>
        <end position="633"/>
    </location>
</feature>
<comment type="cofactor">
    <cofactor evidence="6">
        <name>[4Fe-4S] cluster</name>
        <dbReference type="ChEBI" id="CHEBI:49883"/>
    </cofactor>
    <text evidence="6">Binds 1 [4Fe-4S] cluster per subunit.</text>
</comment>
<dbReference type="EMBL" id="FUXM01000035">
    <property type="protein sequence ID" value="SKA19187.1"/>
    <property type="molecule type" value="Genomic_DNA"/>
</dbReference>
<sequence>MEIILARAAGYCFGVKRAIQVAEAAARETGSQIYTYGPLIHNRQAVAKLEEQGIKVIENLDSAAGEVVIIRSHGVGPEILNKAEELKIKLVDATCPFVKKAQEIARSLQADGYTVIVVGEAEHPEVKGIIGWTEGKGIVVQQPEDLQLIKPGKKIGVLAQTTQPLARLQAVVKELLTFGREVRVFNTICHATEERQQAARELASQVEVMLVVGGAHSANTQKLAAICRESGATTYAIETAAEIQTDWFKGVDKVGITAGASTPDWIIEEVVKKMTDIRQNEQTEQNPQDMEQLLNEALEFQRVSRGQKLKGTVVSVSDDEVLVDIGAKSEAVVPLRELTCCPVESAREYVKPGDEIEVVVLKVEDMEGRIVCSKQKADAMKAMNTLEEAYKTGQKVTGRVAEVIKGGLLVDLGVRAFLPASHVDVRYVENLEKYVGQEVAVKIIEFNRQKARVVVSRKAVIEEEQLQKKTNALATLAPGQIVKGKVRRITSFGAFVDLGGIDGLLHISELAWHHVDHPAEVIREGEEIEVKILDIDQANEKISLSRRQVLPSPWETVEKKYTVGSIVKGKVVRLVPFGAFVELEPGVDGLIHLSQLADRRVAKADEVVQPGQEVLVKVIDVKSDEKRISLSLKEAQGVVPEA</sequence>
<dbReference type="GO" id="GO:0051745">
    <property type="term" value="F:4-hydroxy-3-methylbut-2-enyl diphosphate reductase activity"/>
    <property type="evidence" value="ECO:0007669"/>
    <property type="project" value="UniProtKB-UniRule"/>
</dbReference>
<dbReference type="InterPro" id="IPR003451">
    <property type="entry name" value="LytB/IspH"/>
</dbReference>
<dbReference type="UniPathway" id="UPA00056">
    <property type="reaction ID" value="UER00097"/>
</dbReference>
<dbReference type="GO" id="GO:0005737">
    <property type="term" value="C:cytoplasm"/>
    <property type="evidence" value="ECO:0007669"/>
    <property type="project" value="UniProtKB-ARBA"/>
</dbReference>
<feature type="binding site" evidence="6">
    <location>
        <position position="73"/>
    </location>
    <ligand>
        <name>isopentenyl diphosphate</name>
        <dbReference type="ChEBI" id="CHEBI:128769"/>
    </ligand>
</feature>
<dbReference type="EC" id="1.17.7.4" evidence="6"/>
<dbReference type="UniPathway" id="UPA00059">
    <property type="reaction ID" value="UER00105"/>
</dbReference>
<dbReference type="CDD" id="cd04465">
    <property type="entry name" value="S1_RPS1_repeat_ec2_hs2"/>
    <property type="match status" value="1"/>
</dbReference>
<dbReference type="PRINTS" id="PR00681">
    <property type="entry name" value="RIBOSOMALS1"/>
</dbReference>
<evidence type="ECO:0000256" key="3">
    <source>
        <dbReference type="ARBA" id="ARBA00023004"/>
    </source>
</evidence>
<feature type="binding site" evidence="6">
    <location>
        <position position="123"/>
    </location>
    <ligand>
        <name>dimethylallyl diphosphate</name>
        <dbReference type="ChEBI" id="CHEBI:57623"/>
    </ligand>
</feature>
<feature type="binding site" evidence="6">
    <location>
        <position position="219"/>
    </location>
    <ligand>
        <name>dimethylallyl diphosphate</name>
        <dbReference type="ChEBI" id="CHEBI:57623"/>
    </ligand>
</feature>
<dbReference type="AlphaFoldDB" id="A0A1T4RTG3"/>
<feature type="domain" description="S1 motif" evidence="7">
    <location>
        <begin position="393"/>
        <end position="458"/>
    </location>
</feature>
<organism evidence="8 9">
    <name type="scientific">Carboxydocella sporoproducens DSM 16521</name>
    <dbReference type="NCBI Taxonomy" id="1121270"/>
    <lineage>
        <taxon>Bacteria</taxon>
        <taxon>Bacillati</taxon>
        <taxon>Bacillota</taxon>
        <taxon>Clostridia</taxon>
        <taxon>Eubacteriales</taxon>
        <taxon>Clostridiales Family XVI. Incertae Sedis</taxon>
        <taxon>Carboxydocella</taxon>
    </lineage>
</organism>
<dbReference type="GO" id="GO:0051539">
    <property type="term" value="F:4 iron, 4 sulfur cluster binding"/>
    <property type="evidence" value="ECO:0007669"/>
    <property type="project" value="UniProtKB-UniRule"/>
</dbReference>
<evidence type="ECO:0000256" key="4">
    <source>
        <dbReference type="ARBA" id="ARBA00023014"/>
    </source>
</evidence>
<dbReference type="NCBIfam" id="TIGR00216">
    <property type="entry name" value="ispH_lytB"/>
    <property type="match status" value="1"/>
</dbReference>
<keyword evidence="9" id="KW-1185">Reference proteome</keyword>
<evidence type="ECO:0000256" key="5">
    <source>
        <dbReference type="ARBA" id="ARBA00025604"/>
    </source>
</evidence>
<feature type="binding site" evidence="6">
    <location>
        <position position="95"/>
    </location>
    <ligand>
        <name>[4Fe-4S] cluster</name>
        <dbReference type="ChEBI" id="CHEBI:49883"/>
    </ligand>
</feature>
<evidence type="ECO:0000259" key="7">
    <source>
        <dbReference type="PROSITE" id="PS50126"/>
    </source>
</evidence>
<comment type="catalytic activity">
    <reaction evidence="6">
        <text>dimethylallyl diphosphate + 2 oxidized [2Fe-2S]-[ferredoxin] + H2O = (2E)-4-hydroxy-3-methylbut-2-enyl diphosphate + 2 reduced [2Fe-2S]-[ferredoxin] + 2 H(+)</text>
        <dbReference type="Rhea" id="RHEA:24825"/>
        <dbReference type="Rhea" id="RHEA-COMP:10000"/>
        <dbReference type="Rhea" id="RHEA-COMP:10001"/>
        <dbReference type="ChEBI" id="CHEBI:15377"/>
        <dbReference type="ChEBI" id="CHEBI:15378"/>
        <dbReference type="ChEBI" id="CHEBI:33737"/>
        <dbReference type="ChEBI" id="CHEBI:33738"/>
        <dbReference type="ChEBI" id="CHEBI:57623"/>
        <dbReference type="ChEBI" id="CHEBI:128753"/>
        <dbReference type="EC" id="1.17.7.4"/>
    </reaction>
</comment>
<dbReference type="GO" id="GO:0046872">
    <property type="term" value="F:metal ion binding"/>
    <property type="evidence" value="ECO:0007669"/>
    <property type="project" value="UniProtKB-KW"/>
</dbReference>
<feature type="binding site" evidence="6">
    <location>
        <position position="73"/>
    </location>
    <ligand>
        <name>(2E)-4-hydroxy-3-methylbut-2-enyl diphosphate</name>
        <dbReference type="ChEBI" id="CHEBI:128753"/>
    </ligand>
</feature>
<dbReference type="Proteomes" id="UP000189933">
    <property type="component" value="Unassembled WGS sequence"/>
</dbReference>
<feature type="binding site" evidence="6">
    <location>
        <position position="73"/>
    </location>
    <ligand>
        <name>dimethylallyl diphosphate</name>
        <dbReference type="ChEBI" id="CHEBI:57623"/>
    </ligand>
</feature>
<accession>A0A1T4RTG3</accession>
<proteinExistence type="inferred from homology"/>
<feature type="active site" description="Proton donor" evidence="6">
    <location>
        <position position="125"/>
    </location>
</feature>
<keyword evidence="1 6" id="KW-0004">4Fe-4S</keyword>
<evidence type="ECO:0000313" key="9">
    <source>
        <dbReference type="Proteomes" id="UP000189933"/>
    </source>
</evidence>
<dbReference type="CDD" id="cd05688">
    <property type="entry name" value="S1_RPS1_repeat_ec3"/>
    <property type="match status" value="1"/>
</dbReference>
<dbReference type="InterPro" id="IPR003029">
    <property type="entry name" value="S1_domain"/>
</dbReference>
<feature type="binding site" evidence="6">
    <location>
        <position position="219"/>
    </location>
    <ligand>
        <name>isopentenyl diphosphate</name>
        <dbReference type="ChEBI" id="CHEBI:128769"/>
    </ligand>
</feature>
<protein>
    <recommendedName>
        <fullName evidence="6">4-hydroxy-3-methylbut-2-enyl diphosphate reductase</fullName>
        <shortName evidence="6">HMBPP reductase</shortName>
        <ecNumber evidence="6">1.17.7.4</ecNumber>
    </recommendedName>
</protein>
<feature type="binding site" evidence="6">
    <location>
        <position position="161"/>
    </location>
    <ligand>
        <name>(2E)-4-hydroxy-3-methylbut-2-enyl diphosphate</name>
        <dbReference type="ChEBI" id="CHEBI:128753"/>
    </ligand>
</feature>
<dbReference type="GO" id="GO:0003729">
    <property type="term" value="F:mRNA binding"/>
    <property type="evidence" value="ECO:0007669"/>
    <property type="project" value="UniProtKB-ARBA"/>
</dbReference>
<keyword evidence="4 6" id="KW-0411">Iron-sulfur</keyword>
<feature type="binding site" evidence="6">
    <location>
        <position position="219"/>
    </location>
    <ligand>
        <name>(2E)-4-hydroxy-3-methylbut-2-enyl diphosphate</name>
        <dbReference type="ChEBI" id="CHEBI:128753"/>
    </ligand>
</feature>
<reference evidence="9" key="1">
    <citation type="submission" date="2017-02" db="EMBL/GenBank/DDBJ databases">
        <authorList>
            <person name="Varghese N."/>
            <person name="Submissions S."/>
        </authorList>
    </citation>
    <scope>NUCLEOTIDE SEQUENCE [LARGE SCALE GENOMIC DNA]</scope>
    <source>
        <strain evidence="9">DSM 16521</strain>
    </source>
</reference>
<dbReference type="RefSeq" id="WP_159071857.1">
    <property type="nucleotide sequence ID" value="NZ_FUXM01000035.1"/>
</dbReference>
<dbReference type="SMART" id="SM00316">
    <property type="entry name" value="S1"/>
    <property type="match status" value="4"/>
</dbReference>
<feature type="binding site" evidence="6">
    <location>
        <position position="261"/>
    </location>
    <ligand>
        <name>dimethylallyl diphosphate</name>
        <dbReference type="ChEBI" id="CHEBI:57623"/>
    </ligand>
</feature>
<feature type="binding site" evidence="6">
    <location>
        <position position="189"/>
    </location>
    <ligand>
        <name>[4Fe-4S] cluster</name>
        <dbReference type="ChEBI" id="CHEBI:49883"/>
    </ligand>
</feature>
<dbReference type="InterPro" id="IPR035104">
    <property type="entry name" value="Ribosomal_protein_S1-like"/>
</dbReference>
<dbReference type="Gene3D" id="3.40.50.11270">
    <property type="match status" value="1"/>
</dbReference>
<comment type="function">
    <text evidence="6">Catalyzes the conversion of 1-hydroxy-2-methyl-2-(E)-butenyl 4-diphosphate (HMBPP) into a mixture of isopentenyl diphosphate (IPP) and dimethylallyl diphosphate (DMAPP). Acts in the terminal step of the DOXP/MEP pathway for isoprenoid precursor biosynthesis.</text>
</comment>
<feature type="binding site" evidence="6">
    <location>
        <position position="217"/>
    </location>
    <ligand>
        <name>dimethylallyl diphosphate</name>
        <dbReference type="ChEBI" id="CHEBI:57623"/>
    </ligand>
</feature>
<feature type="binding site" evidence="6">
    <location>
        <position position="41"/>
    </location>
    <ligand>
        <name>(2E)-4-hydroxy-3-methylbut-2-enyl diphosphate</name>
        <dbReference type="ChEBI" id="CHEBI:128753"/>
    </ligand>
</feature>
<dbReference type="GO" id="GO:0050992">
    <property type="term" value="P:dimethylallyl diphosphate biosynthetic process"/>
    <property type="evidence" value="ECO:0007669"/>
    <property type="project" value="UniProtKB-UniRule"/>
</dbReference>
<feature type="binding site" evidence="6">
    <location>
        <position position="41"/>
    </location>
    <ligand>
        <name>isopentenyl diphosphate</name>
        <dbReference type="ChEBI" id="CHEBI:128769"/>
    </ligand>
</feature>
<dbReference type="Pfam" id="PF02401">
    <property type="entry name" value="LYTB"/>
    <property type="match status" value="1"/>
</dbReference>
<feature type="binding site" evidence="6">
    <location>
        <position position="217"/>
    </location>
    <ligand>
        <name>(2E)-4-hydroxy-3-methylbut-2-enyl diphosphate</name>
        <dbReference type="ChEBI" id="CHEBI:128753"/>
    </ligand>
</feature>
<dbReference type="PROSITE" id="PS50126">
    <property type="entry name" value="S1"/>
    <property type="match status" value="4"/>
</dbReference>
<keyword evidence="2 6" id="KW-0479">Metal-binding</keyword>
<dbReference type="FunFam" id="2.40.50.140:FF:000103">
    <property type="entry name" value="protein RRP5 homolog"/>
    <property type="match status" value="1"/>
</dbReference>
<gene>
    <name evidence="6" type="primary">ispH</name>
    <name evidence="8" type="ORF">SAMN02745885_02253</name>
</gene>
<comment type="pathway">
    <text evidence="6">Isoprenoid biosynthesis; isopentenyl diphosphate biosynthesis via DXP pathway; isopentenyl diphosphate from 1-deoxy-D-xylulose 5-phosphate: step 6/6.</text>
</comment>
<comment type="similarity">
    <text evidence="6">Belongs to the IspH family.</text>
</comment>
<dbReference type="NCBIfam" id="NF005208">
    <property type="entry name" value="PRK06676.1"/>
    <property type="match status" value="1"/>
</dbReference>
<evidence type="ECO:0000256" key="6">
    <source>
        <dbReference type="HAMAP-Rule" id="MF_00191"/>
    </source>
</evidence>
<dbReference type="PANTHER" id="PTHR30426">
    <property type="entry name" value="4-HYDROXY-3-METHYLBUT-2-ENYL DIPHOSPHATE REDUCTASE"/>
    <property type="match status" value="1"/>
</dbReference>
<dbReference type="FunFam" id="2.40.50.140:FF:000051">
    <property type="entry name" value="RNA-binding transcriptional accessory protein"/>
    <property type="match status" value="1"/>
</dbReference>
<feature type="domain" description="S1 motif" evidence="7">
    <location>
        <begin position="479"/>
        <end position="547"/>
    </location>
</feature>
<dbReference type="NCBIfam" id="NF000907">
    <property type="entry name" value="PRK00087.1"/>
    <property type="match status" value="1"/>
</dbReference>
<comment type="caution">
    <text evidence="6">Lacks conserved residue(s) required for the propagation of feature annotation.</text>
</comment>
<dbReference type="CDD" id="cd05687">
    <property type="entry name" value="S1_RPS1_repeat_ec1_hs1"/>
    <property type="match status" value="1"/>
</dbReference>
<feature type="domain" description="S1 motif" evidence="7">
    <location>
        <begin position="306"/>
        <end position="375"/>
    </location>
</feature>
<dbReference type="GO" id="GO:0019288">
    <property type="term" value="P:isopentenyl diphosphate biosynthetic process, methylerythritol 4-phosphate pathway"/>
    <property type="evidence" value="ECO:0007669"/>
    <property type="project" value="UniProtKB-UniRule"/>
</dbReference>
<keyword evidence="6" id="KW-0560">Oxidoreductase</keyword>
<evidence type="ECO:0000313" key="8">
    <source>
        <dbReference type="EMBL" id="SKA19187.1"/>
    </source>
</evidence>
<dbReference type="CDD" id="cd13944">
    <property type="entry name" value="lytB_ispH"/>
    <property type="match status" value="1"/>
</dbReference>
<feature type="binding site" evidence="6">
    <location>
        <position position="123"/>
    </location>
    <ligand>
        <name>isopentenyl diphosphate</name>
        <dbReference type="ChEBI" id="CHEBI:128769"/>
    </ligand>
</feature>
<comment type="pathway">
    <text evidence="6">Isoprenoid biosynthesis; dimethylallyl diphosphate biosynthesis; dimethylallyl diphosphate from (2E)-4-hydroxy-3-methylbutenyl diphosphate: step 1/1.</text>
</comment>
<feature type="binding site" evidence="6">
    <location>
        <position position="261"/>
    </location>
    <ligand>
        <name>isopentenyl diphosphate</name>
        <dbReference type="ChEBI" id="CHEBI:128769"/>
    </ligand>
</feature>
<keyword evidence="3 6" id="KW-0408">Iron</keyword>
<name>A0A1T4RTG3_9FIRM</name>
<dbReference type="InterPro" id="IPR012340">
    <property type="entry name" value="NA-bd_OB-fold"/>
</dbReference>
<dbReference type="NCBIfam" id="NF002187">
    <property type="entry name" value="PRK01045.1-1"/>
    <property type="match status" value="1"/>
</dbReference>
<comment type="function">
    <text evidence="5">Binds mRNA; thus facilitating recognition of the initiation point. It is needed to translate mRNA with a short Shine-Dalgarno (SD) purine-rich sequence.</text>
</comment>
<dbReference type="Gene3D" id="2.40.50.140">
    <property type="entry name" value="Nucleic acid-binding proteins"/>
    <property type="match status" value="4"/>
</dbReference>
<dbReference type="Pfam" id="PF00575">
    <property type="entry name" value="S1"/>
    <property type="match status" value="4"/>
</dbReference>
<feature type="binding site" evidence="6">
    <location>
        <position position="123"/>
    </location>
    <ligand>
        <name>(2E)-4-hydroxy-3-methylbut-2-enyl diphosphate</name>
        <dbReference type="ChEBI" id="CHEBI:128753"/>
    </ligand>
</feature>
<feature type="binding site" evidence="6">
    <location>
        <position position="261"/>
    </location>
    <ligand>
        <name>(2E)-4-hydroxy-3-methylbut-2-enyl diphosphate</name>
        <dbReference type="ChEBI" id="CHEBI:128753"/>
    </ligand>
</feature>
<feature type="binding site" evidence="6">
    <location>
        <position position="217"/>
    </location>
    <ligand>
        <name>isopentenyl diphosphate</name>
        <dbReference type="ChEBI" id="CHEBI:128769"/>
    </ligand>
</feature>
<feature type="binding site" evidence="6">
    <location>
        <position position="41"/>
    </location>
    <ligand>
        <name>dimethylallyl diphosphate</name>
        <dbReference type="ChEBI" id="CHEBI:57623"/>
    </ligand>
</feature>
<feature type="binding site" evidence="6">
    <location>
        <position position="12"/>
    </location>
    <ligand>
        <name>[4Fe-4S] cluster</name>
        <dbReference type="ChEBI" id="CHEBI:49883"/>
    </ligand>
</feature>
<dbReference type="PANTHER" id="PTHR30426:SF0">
    <property type="entry name" value="4-HYDROXY-3-METHYLBUT-2-ENYL DIPHOSPHATE REDUCTASE"/>
    <property type="match status" value="1"/>
</dbReference>
<comment type="catalytic activity">
    <reaction evidence="6">
        <text>isopentenyl diphosphate + 2 oxidized [2Fe-2S]-[ferredoxin] + H2O = (2E)-4-hydroxy-3-methylbut-2-enyl diphosphate + 2 reduced [2Fe-2S]-[ferredoxin] + 2 H(+)</text>
        <dbReference type="Rhea" id="RHEA:24488"/>
        <dbReference type="Rhea" id="RHEA-COMP:10000"/>
        <dbReference type="Rhea" id="RHEA-COMP:10001"/>
        <dbReference type="ChEBI" id="CHEBI:15377"/>
        <dbReference type="ChEBI" id="CHEBI:15378"/>
        <dbReference type="ChEBI" id="CHEBI:33737"/>
        <dbReference type="ChEBI" id="CHEBI:33738"/>
        <dbReference type="ChEBI" id="CHEBI:128753"/>
        <dbReference type="ChEBI" id="CHEBI:128769"/>
        <dbReference type="EC" id="1.17.7.4"/>
    </reaction>
</comment>